<dbReference type="PANTHER" id="PTHR42055:SF1">
    <property type="entry name" value="YALI0E03476P"/>
    <property type="match status" value="1"/>
</dbReference>
<dbReference type="PANTHER" id="PTHR42055">
    <property type="entry name" value="YALI0E03476P"/>
    <property type="match status" value="1"/>
</dbReference>
<evidence type="ECO:0000313" key="2">
    <source>
        <dbReference type="EMBL" id="KAH7320218.1"/>
    </source>
</evidence>
<dbReference type="Proteomes" id="UP000813444">
    <property type="component" value="Unassembled WGS sequence"/>
</dbReference>
<protein>
    <submittedName>
        <fullName evidence="2">Uncharacterized protein</fullName>
    </submittedName>
</protein>
<feature type="region of interest" description="Disordered" evidence="1">
    <location>
        <begin position="591"/>
        <end position="618"/>
    </location>
</feature>
<keyword evidence="3" id="KW-1185">Reference proteome</keyword>
<dbReference type="OrthoDB" id="5312133at2759"/>
<gene>
    <name evidence="2" type="ORF">B0I35DRAFT_408907</name>
</gene>
<proteinExistence type="predicted"/>
<reference evidence="2" key="1">
    <citation type="journal article" date="2021" name="Nat. Commun.">
        <title>Genetic determinants of endophytism in the Arabidopsis root mycobiome.</title>
        <authorList>
            <person name="Mesny F."/>
            <person name="Miyauchi S."/>
            <person name="Thiergart T."/>
            <person name="Pickel B."/>
            <person name="Atanasova L."/>
            <person name="Karlsson M."/>
            <person name="Huettel B."/>
            <person name="Barry K.W."/>
            <person name="Haridas S."/>
            <person name="Chen C."/>
            <person name="Bauer D."/>
            <person name="Andreopoulos W."/>
            <person name="Pangilinan J."/>
            <person name="LaButti K."/>
            <person name="Riley R."/>
            <person name="Lipzen A."/>
            <person name="Clum A."/>
            <person name="Drula E."/>
            <person name="Henrissat B."/>
            <person name="Kohler A."/>
            <person name="Grigoriev I.V."/>
            <person name="Martin F.M."/>
            <person name="Hacquard S."/>
        </authorList>
    </citation>
    <scope>NUCLEOTIDE SEQUENCE</scope>
    <source>
        <strain evidence="2">MPI-CAGE-CH-0235</strain>
    </source>
</reference>
<sequence length="618" mass="68991">MVNQHAMIRRSLLRFLRRRATLILVIFALCAIILTSTSAAAAAAAASARITYAPKISVPGIGSSFLNPFRQPSHPPPRQKDDSYGGSSWWADWKWLSVPFSSSLTLDHDRTILPPLSERPPIYCYYDTAAKKSRQEKEAESRLLLTWRRAWWANGFRPVIINDAEAVNNPLYPEIQKLELHAELKADLMRWLAWETVGGGLLSHYTLLPIPSAQEPLPVYIRRGDYPRLVRWEGLDDSLIAGKATDIGLLLQSITQSPLPTDVKNTVSAVGQAIFQVDAAPASLAYYSPPILEKKYSKVASLLSKERASGLDSLDALINAHLHLAWQNRFPEGIEVLKPFPDHATAMVNPALDLAKRLVACSETPMPSSCPPNLPECSPCVGKSRQMGITTPTWYHNSTKLFAIGTVPHPWTLALVNNLRDSIDVGWIVRESPRDPWLRVVTQWTLGTGVGGARRVMRLKEAVAGPETSSMGIWCTAEAGLPKDVDWLVGFEIPREPVDYGDSLSPVPADRLVKDEDAQKVDRIQEKMEKQAAEQAPLLELAKKVVLETRATAETKVRSSLEAWSMADTEAWRFVRAYRARCEMEREKWETEEAKYVGGAGSESGRSAWSRWQDRMTR</sequence>
<evidence type="ECO:0000313" key="3">
    <source>
        <dbReference type="Proteomes" id="UP000813444"/>
    </source>
</evidence>
<comment type="caution">
    <text evidence="2">The sequence shown here is derived from an EMBL/GenBank/DDBJ whole genome shotgun (WGS) entry which is preliminary data.</text>
</comment>
<evidence type="ECO:0000256" key="1">
    <source>
        <dbReference type="SAM" id="MobiDB-lite"/>
    </source>
</evidence>
<dbReference type="EMBL" id="JAGPNK010000006">
    <property type="protein sequence ID" value="KAH7320218.1"/>
    <property type="molecule type" value="Genomic_DNA"/>
</dbReference>
<accession>A0A8K0SX81</accession>
<dbReference type="AlphaFoldDB" id="A0A8K0SX81"/>
<organism evidence="2 3">
    <name type="scientific">Stachybotrys elegans</name>
    <dbReference type="NCBI Taxonomy" id="80388"/>
    <lineage>
        <taxon>Eukaryota</taxon>
        <taxon>Fungi</taxon>
        <taxon>Dikarya</taxon>
        <taxon>Ascomycota</taxon>
        <taxon>Pezizomycotina</taxon>
        <taxon>Sordariomycetes</taxon>
        <taxon>Hypocreomycetidae</taxon>
        <taxon>Hypocreales</taxon>
        <taxon>Stachybotryaceae</taxon>
        <taxon>Stachybotrys</taxon>
    </lineage>
</organism>
<name>A0A8K0SX81_9HYPO</name>